<keyword evidence="3" id="KW-1185">Reference proteome</keyword>
<gene>
    <name evidence="2" type="ORF">TI39_contig4246g00003</name>
</gene>
<name>A0A0F4G8X2_9PEZI</name>
<proteinExistence type="predicted"/>
<feature type="compositionally biased region" description="Basic and acidic residues" evidence="1">
    <location>
        <begin position="441"/>
        <end position="470"/>
    </location>
</feature>
<feature type="region of interest" description="Disordered" evidence="1">
    <location>
        <begin position="348"/>
        <end position="392"/>
    </location>
</feature>
<dbReference type="OrthoDB" id="10519834at2759"/>
<feature type="region of interest" description="Disordered" evidence="1">
    <location>
        <begin position="243"/>
        <end position="267"/>
    </location>
</feature>
<accession>A0A0F4G8X2</accession>
<evidence type="ECO:0000256" key="1">
    <source>
        <dbReference type="SAM" id="MobiDB-lite"/>
    </source>
</evidence>
<reference evidence="2 3" key="1">
    <citation type="submission" date="2015-03" db="EMBL/GenBank/DDBJ databases">
        <title>RNA-seq based gene annotation and comparative genomics of four Zymoseptoria species reveal species-specific pathogenicity related genes and transposable element activity.</title>
        <authorList>
            <person name="Grandaubert J."/>
            <person name="Bhattacharyya A."/>
            <person name="Stukenbrock E.H."/>
        </authorList>
    </citation>
    <scope>NUCLEOTIDE SEQUENCE [LARGE SCALE GENOMIC DNA]</scope>
    <source>
        <strain evidence="2 3">Zb18110</strain>
    </source>
</reference>
<dbReference type="EMBL" id="LAFY01004205">
    <property type="protein sequence ID" value="KJX93848.1"/>
    <property type="molecule type" value="Genomic_DNA"/>
</dbReference>
<feature type="region of interest" description="Disordered" evidence="1">
    <location>
        <begin position="410"/>
        <end position="470"/>
    </location>
</feature>
<feature type="compositionally biased region" description="Basic and acidic residues" evidence="1">
    <location>
        <begin position="367"/>
        <end position="383"/>
    </location>
</feature>
<organism evidence="2 3">
    <name type="scientific">Zymoseptoria brevis</name>
    <dbReference type="NCBI Taxonomy" id="1047168"/>
    <lineage>
        <taxon>Eukaryota</taxon>
        <taxon>Fungi</taxon>
        <taxon>Dikarya</taxon>
        <taxon>Ascomycota</taxon>
        <taxon>Pezizomycotina</taxon>
        <taxon>Dothideomycetes</taxon>
        <taxon>Dothideomycetidae</taxon>
        <taxon>Mycosphaerellales</taxon>
        <taxon>Mycosphaerellaceae</taxon>
        <taxon>Zymoseptoria</taxon>
    </lineage>
</organism>
<comment type="caution">
    <text evidence="2">The sequence shown here is derived from an EMBL/GenBank/DDBJ whole genome shotgun (WGS) entry which is preliminary data.</text>
</comment>
<evidence type="ECO:0000313" key="3">
    <source>
        <dbReference type="Proteomes" id="UP000033647"/>
    </source>
</evidence>
<dbReference type="AlphaFoldDB" id="A0A0F4G8X2"/>
<sequence length="470" mass="53784">MLDVFEELYTLTHAVLKTEAQLQICEADVRCLQAKEDRATVDLARLGPVLKAKYADFAEQLEYSQKEVVTDKPNLLMTRLRLMKAMADQKDQIGVAWTKLTKLAPAYFNQCLAANFSEPWSLSENECQQLRPLLDVSRLDEETKVKLRSSRSRMLAIRSTQRRLEREIRDAPPVLPDALGIHLDSIRTMGFAKEIEGVQAEIRLLEDEIADRSGTLERLRRQAVIEMLGQQLRIAGRCQSESGSDVDQAWEDQASHVSTGDAPHDESETPIQAYYEIRRYLERTQEAIALYRMKRQSERWQASHIMTFSDSSSALLAARETTEVQEENEALLRAEQDVEDAKEWLLASGGEIPRSPSPEQKNPLRGAHSERSAEEPRGSDRGSRVSQYSGKIRKLNRRPLNTWRFRTQGAASISQMSKRSEYQLPSLRGRSLTGSFSITPERAEKREEYKAEQERIRAEQKRTRDEQEGM</sequence>
<dbReference type="Proteomes" id="UP000033647">
    <property type="component" value="Unassembled WGS sequence"/>
</dbReference>
<evidence type="ECO:0000313" key="2">
    <source>
        <dbReference type="EMBL" id="KJX93848.1"/>
    </source>
</evidence>
<protein>
    <submittedName>
        <fullName evidence="2">Uncharacterized protein</fullName>
    </submittedName>
</protein>